<accession>A0ABV1WT07</accession>
<feature type="region of interest" description="Disordered" evidence="2">
    <location>
        <begin position="1"/>
        <end position="20"/>
    </location>
</feature>
<proteinExistence type="predicted"/>
<evidence type="ECO:0000256" key="2">
    <source>
        <dbReference type="SAM" id="MobiDB-lite"/>
    </source>
</evidence>
<dbReference type="RefSeq" id="WP_350779666.1">
    <property type="nucleotide sequence ID" value="NZ_JBEPEK010000058.1"/>
</dbReference>
<keyword evidence="1" id="KW-0175">Coiled coil</keyword>
<reference evidence="4 5" key="1">
    <citation type="submission" date="2024-06" db="EMBL/GenBank/DDBJ databases">
        <title>The Natural Products Discovery Center: Release of the First 8490 Sequenced Strains for Exploring Actinobacteria Biosynthetic Diversity.</title>
        <authorList>
            <person name="Kalkreuter E."/>
            <person name="Kautsar S.A."/>
            <person name="Yang D."/>
            <person name="Bader C.D."/>
            <person name="Teijaro C.N."/>
            <person name="Fluegel L."/>
            <person name="Davis C.M."/>
            <person name="Simpson J.R."/>
            <person name="Lauterbach L."/>
            <person name="Steele A.D."/>
            <person name="Gui C."/>
            <person name="Meng S."/>
            <person name="Li G."/>
            <person name="Viehrig K."/>
            <person name="Ye F."/>
            <person name="Su P."/>
            <person name="Kiefer A.F."/>
            <person name="Nichols A."/>
            <person name="Cepeda A.J."/>
            <person name="Yan W."/>
            <person name="Fan B."/>
            <person name="Jiang Y."/>
            <person name="Adhikari A."/>
            <person name="Zheng C.-J."/>
            <person name="Schuster L."/>
            <person name="Cowan T.M."/>
            <person name="Smanski M.J."/>
            <person name="Chevrette M.G."/>
            <person name="De Carvalho L.P.S."/>
            <person name="Shen B."/>
        </authorList>
    </citation>
    <scope>NUCLEOTIDE SEQUENCE [LARGE SCALE GENOMIC DNA]</scope>
    <source>
        <strain evidence="4 5">NPDC000234</strain>
    </source>
</reference>
<dbReference type="Proteomes" id="UP001474181">
    <property type="component" value="Unassembled WGS sequence"/>
</dbReference>
<feature type="coiled-coil region" evidence="1">
    <location>
        <begin position="113"/>
        <end position="140"/>
    </location>
</feature>
<dbReference type="EMBL" id="JBEPEK010000058">
    <property type="protein sequence ID" value="MER7179990.1"/>
    <property type="molecule type" value="Genomic_DNA"/>
</dbReference>
<sequence length="352" mass="38361">MAEQRDARRGRPPKGLDIPGLDPHLREFARDLGQLKGTQTLEALKRELNWSSSEFSKAFTAKKLPSLALVVALAAHAGADPDEWRLRWAVAYEQLRTAGRTDLIPSRLRPSDRAALQAAAEEAEALLLTIEARIAESRRSALLRAEPLLAELDEDLPTTTSKEGRNAAGCWIDLTDYLRRLVLVFDPRPIPTGDDGHAEIGAVLPRLAGLAELTGLPEWRELADQLGRTFRTAQVTGWVDTDPTYGAPPVYGDEFAGYRARAGRIASGLARTTAYLPPAAVLPPAAPVDRDRYDPPRSKYRSELIGSVALVPVAVLPLALFHAPGPVWCFVLGFLFLLAVSAAAGMRTARRD</sequence>
<protein>
    <submittedName>
        <fullName evidence="4">Uncharacterized protein</fullName>
    </submittedName>
</protein>
<evidence type="ECO:0000256" key="1">
    <source>
        <dbReference type="SAM" id="Coils"/>
    </source>
</evidence>
<evidence type="ECO:0000256" key="3">
    <source>
        <dbReference type="SAM" id="Phobius"/>
    </source>
</evidence>
<keyword evidence="5" id="KW-1185">Reference proteome</keyword>
<gene>
    <name evidence="4" type="ORF">ABT404_11005</name>
</gene>
<keyword evidence="3" id="KW-1133">Transmembrane helix</keyword>
<comment type="caution">
    <text evidence="4">The sequence shown here is derived from an EMBL/GenBank/DDBJ whole genome shotgun (WGS) entry which is preliminary data.</text>
</comment>
<keyword evidence="3" id="KW-0472">Membrane</keyword>
<feature type="transmembrane region" description="Helical" evidence="3">
    <location>
        <begin position="304"/>
        <end position="321"/>
    </location>
</feature>
<keyword evidence="3" id="KW-0812">Transmembrane</keyword>
<organism evidence="4 5">
    <name type="scientific">Streptomyces hyaluromycini</name>
    <dbReference type="NCBI Taxonomy" id="1377993"/>
    <lineage>
        <taxon>Bacteria</taxon>
        <taxon>Bacillati</taxon>
        <taxon>Actinomycetota</taxon>
        <taxon>Actinomycetes</taxon>
        <taxon>Kitasatosporales</taxon>
        <taxon>Streptomycetaceae</taxon>
        <taxon>Streptomyces</taxon>
    </lineage>
</organism>
<evidence type="ECO:0000313" key="4">
    <source>
        <dbReference type="EMBL" id="MER7179990.1"/>
    </source>
</evidence>
<name>A0ABV1WT07_9ACTN</name>
<evidence type="ECO:0000313" key="5">
    <source>
        <dbReference type="Proteomes" id="UP001474181"/>
    </source>
</evidence>
<feature type="transmembrane region" description="Helical" evidence="3">
    <location>
        <begin position="327"/>
        <end position="346"/>
    </location>
</feature>